<dbReference type="EC" id="1.4.3.5" evidence="1"/>
<protein>
    <submittedName>
        <fullName evidence="1">Pyridoxamine 5'-phosphate oxidase</fullName>
        <ecNumber evidence="1">1.4.3.5</ecNumber>
    </submittedName>
</protein>
<dbReference type="GO" id="GO:0004733">
    <property type="term" value="F:pyridoxamine phosphate oxidase activity"/>
    <property type="evidence" value="ECO:0007669"/>
    <property type="project" value="UniProtKB-EC"/>
</dbReference>
<sequence length="88" mass="9993">DRFHRHDGTTADRGHQSRRLRIPGVAVEQAARPARHQPCRPRDCIFPRHAAAGWAPAFGRNRRAPARWRSLYRQRAGNPQVTQPGGEP</sequence>
<feature type="non-terminal residue" evidence="1">
    <location>
        <position position="88"/>
    </location>
</feature>
<gene>
    <name evidence="1" type="ORF">AVDCRST_MAG87-62</name>
</gene>
<name>A0A6J4U5Q9_9BACT</name>
<keyword evidence="1" id="KW-0560">Oxidoreductase</keyword>
<evidence type="ECO:0000313" key="1">
    <source>
        <dbReference type="EMBL" id="CAA9540684.1"/>
    </source>
</evidence>
<dbReference type="EMBL" id="CADCWJ010000023">
    <property type="protein sequence ID" value="CAA9540684.1"/>
    <property type="molecule type" value="Genomic_DNA"/>
</dbReference>
<accession>A0A6J4U5Q9</accession>
<reference evidence="1" key="1">
    <citation type="submission" date="2020-02" db="EMBL/GenBank/DDBJ databases">
        <authorList>
            <person name="Meier V. D."/>
        </authorList>
    </citation>
    <scope>NUCLEOTIDE SEQUENCE</scope>
    <source>
        <strain evidence="1">AVDCRST_MAG87</strain>
    </source>
</reference>
<organism evidence="1">
    <name type="scientific">uncultured Thermomicrobiales bacterium</name>
    <dbReference type="NCBI Taxonomy" id="1645740"/>
    <lineage>
        <taxon>Bacteria</taxon>
        <taxon>Pseudomonadati</taxon>
        <taxon>Thermomicrobiota</taxon>
        <taxon>Thermomicrobia</taxon>
        <taxon>Thermomicrobiales</taxon>
        <taxon>environmental samples</taxon>
    </lineage>
</organism>
<feature type="non-terminal residue" evidence="1">
    <location>
        <position position="1"/>
    </location>
</feature>
<proteinExistence type="predicted"/>
<dbReference type="AlphaFoldDB" id="A0A6J4U5Q9"/>